<feature type="region of interest" description="Disordered" evidence="1">
    <location>
        <begin position="165"/>
        <end position="188"/>
    </location>
</feature>
<gene>
    <name evidence="2" type="ORF">GCM10017774_54170</name>
</gene>
<accession>A0ABQ3MIR1</accession>
<keyword evidence="3" id="KW-1185">Reference proteome</keyword>
<sequence>MARPGAYDPLVLPRVRRSLLLLFVLVSLTGCAYSVQGEPVAAPLPPLAIATPRKTAGVDPCSLVTEKDLKPLGTLKFKPVPRTELANSCLFTLNEGPYVMVAVPYRSFDESKKSQTDGREIETAKHATWLSCSRPSTDKDMVCTATIAVTREESLLVAIGMGGDATESKASKALEPIRQEALKRMPPA</sequence>
<evidence type="ECO:0008006" key="4">
    <source>
        <dbReference type="Google" id="ProtNLM"/>
    </source>
</evidence>
<comment type="caution">
    <text evidence="2">The sequence shown here is derived from an EMBL/GenBank/DDBJ whole genome shotgun (WGS) entry which is preliminary data.</text>
</comment>
<dbReference type="EMBL" id="BNAR01000008">
    <property type="protein sequence ID" value="GHH48331.1"/>
    <property type="molecule type" value="Genomic_DNA"/>
</dbReference>
<dbReference type="PROSITE" id="PS51257">
    <property type="entry name" value="PROKAR_LIPOPROTEIN"/>
    <property type="match status" value="1"/>
</dbReference>
<dbReference type="Proteomes" id="UP000605568">
    <property type="component" value="Unassembled WGS sequence"/>
</dbReference>
<name>A0ABQ3MIR1_9PSEU</name>
<organism evidence="2 3">
    <name type="scientific">Lentzea cavernae</name>
    <dbReference type="NCBI Taxonomy" id="2020703"/>
    <lineage>
        <taxon>Bacteria</taxon>
        <taxon>Bacillati</taxon>
        <taxon>Actinomycetota</taxon>
        <taxon>Actinomycetes</taxon>
        <taxon>Pseudonocardiales</taxon>
        <taxon>Pseudonocardiaceae</taxon>
        <taxon>Lentzea</taxon>
    </lineage>
</organism>
<evidence type="ECO:0000313" key="3">
    <source>
        <dbReference type="Proteomes" id="UP000605568"/>
    </source>
</evidence>
<proteinExistence type="predicted"/>
<protein>
    <recommendedName>
        <fullName evidence="4">DUF3558 domain-containing protein</fullName>
    </recommendedName>
</protein>
<evidence type="ECO:0000313" key="2">
    <source>
        <dbReference type="EMBL" id="GHH48331.1"/>
    </source>
</evidence>
<reference evidence="3" key="1">
    <citation type="journal article" date="2019" name="Int. J. Syst. Evol. Microbiol.">
        <title>The Global Catalogue of Microorganisms (GCM) 10K type strain sequencing project: providing services to taxonomists for standard genome sequencing and annotation.</title>
        <authorList>
            <consortium name="The Broad Institute Genomics Platform"/>
            <consortium name="The Broad Institute Genome Sequencing Center for Infectious Disease"/>
            <person name="Wu L."/>
            <person name="Ma J."/>
        </authorList>
    </citation>
    <scope>NUCLEOTIDE SEQUENCE [LARGE SCALE GENOMIC DNA]</scope>
    <source>
        <strain evidence="3">CGMCC 4.7367</strain>
    </source>
</reference>
<evidence type="ECO:0000256" key="1">
    <source>
        <dbReference type="SAM" id="MobiDB-lite"/>
    </source>
</evidence>
<feature type="compositionally biased region" description="Basic and acidic residues" evidence="1">
    <location>
        <begin position="166"/>
        <end position="188"/>
    </location>
</feature>